<dbReference type="InterPro" id="IPR002207">
    <property type="entry name" value="Peroxidase_I"/>
</dbReference>
<dbReference type="GO" id="GO:0000302">
    <property type="term" value="P:response to reactive oxygen species"/>
    <property type="evidence" value="ECO:0007669"/>
    <property type="project" value="TreeGrafter"/>
</dbReference>
<dbReference type="CDD" id="cd00314">
    <property type="entry name" value="plant_peroxidase_like"/>
    <property type="match status" value="1"/>
</dbReference>
<feature type="domain" description="Plant heme peroxidase family profile" evidence="9">
    <location>
        <begin position="274"/>
        <end position="507"/>
    </location>
</feature>
<proteinExistence type="inferred from homology"/>
<dbReference type="PROSITE" id="PS00435">
    <property type="entry name" value="PEROXIDASE_1"/>
    <property type="match status" value="1"/>
</dbReference>
<comment type="similarity">
    <text evidence="6">Belongs to the peroxidase family.</text>
</comment>
<dbReference type="OrthoDB" id="5399006at2759"/>
<evidence type="ECO:0000259" key="9">
    <source>
        <dbReference type="PROSITE" id="PS50873"/>
    </source>
</evidence>
<evidence type="ECO:0000313" key="10">
    <source>
        <dbReference type="EMBL" id="EJK47430.1"/>
    </source>
</evidence>
<dbReference type="InterPro" id="IPR044831">
    <property type="entry name" value="Ccp1-like"/>
</dbReference>
<evidence type="ECO:0000256" key="7">
    <source>
        <dbReference type="SAM" id="MobiDB-lite"/>
    </source>
</evidence>
<name>K0R4F4_THAOC</name>
<comment type="caution">
    <text evidence="10">The sequence shown here is derived from an EMBL/GenBank/DDBJ whole genome shotgun (WGS) entry which is preliminary data.</text>
</comment>
<evidence type="ECO:0000256" key="5">
    <source>
        <dbReference type="ARBA" id="ARBA00023004"/>
    </source>
</evidence>
<dbReference type="SUPFAM" id="SSF48113">
    <property type="entry name" value="Heme-dependent peroxidases"/>
    <property type="match status" value="1"/>
</dbReference>
<dbReference type="GO" id="GO:0020037">
    <property type="term" value="F:heme binding"/>
    <property type="evidence" value="ECO:0007669"/>
    <property type="project" value="InterPro"/>
</dbReference>
<dbReference type="GO" id="GO:0004601">
    <property type="term" value="F:peroxidase activity"/>
    <property type="evidence" value="ECO:0007669"/>
    <property type="project" value="UniProtKB-KW"/>
</dbReference>
<dbReference type="InterPro" id="IPR019793">
    <property type="entry name" value="Peroxidases_heam-ligand_BS"/>
</dbReference>
<dbReference type="PANTHER" id="PTHR31356">
    <property type="entry name" value="THYLAKOID LUMENAL 29 KDA PROTEIN, CHLOROPLASTIC-RELATED"/>
    <property type="match status" value="1"/>
</dbReference>
<dbReference type="InterPro" id="IPR010255">
    <property type="entry name" value="Haem_peroxidase_sf"/>
</dbReference>
<dbReference type="OMA" id="SKEHAHR"/>
<keyword evidence="5" id="KW-0408">Iron</keyword>
<feature type="compositionally biased region" description="Basic residues" evidence="7">
    <location>
        <begin position="94"/>
        <end position="111"/>
    </location>
</feature>
<evidence type="ECO:0000256" key="1">
    <source>
        <dbReference type="ARBA" id="ARBA00022559"/>
    </source>
</evidence>
<dbReference type="eggNOG" id="ENOG502S2IQ">
    <property type="taxonomic scope" value="Eukaryota"/>
</dbReference>
<evidence type="ECO:0000313" key="11">
    <source>
        <dbReference type="Proteomes" id="UP000266841"/>
    </source>
</evidence>
<dbReference type="FunFam" id="1.10.520.10:FF:000024">
    <property type="entry name" value="Predicted protein"/>
    <property type="match status" value="1"/>
</dbReference>
<protein>
    <recommendedName>
        <fullName evidence="9">Plant heme peroxidase family profile domain-containing protein</fullName>
    </recommendedName>
</protein>
<keyword evidence="2" id="KW-0349">Heme</keyword>
<keyword evidence="8" id="KW-0472">Membrane</keyword>
<dbReference type="GO" id="GO:0042744">
    <property type="term" value="P:hydrogen peroxide catabolic process"/>
    <property type="evidence" value="ECO:0007669"/>
    <property type="project" value="TreeGrafter"/>
</dbReference>
<feature type="transmembrane region" description="Helical" evidence="8">
    <location>
        <begin position="45"/>
        <end position="63"/>
    </location>
</feature>
<keyword evidence="11" id="KW-1185">Reference proteome</keyword>
<dbReference type="AlphaFoldDB" id="K0R4F4"/>
<dbReference type="GO" id="GO:0046872">
    <property type="term" value="F:metal ion binding"/>
    <property type="evidence" value="ECO:0007669"/>
    <property type="project" value="UniProtKB-KW"/>
</dbReference>
<dbReference type="Pfam" id="PF00141">
    <property type="entry name" value="peroxidase"/>
    <property type="match status" value="1"/>
</dbReference>
<dbReference type="EMBL" id="AGNL01046974">
    <property type="protein sequence ID" value="EJK47430.1"/>
    <property type="molecule type" value="Genomic_DNA"/>
</dbReference>
<dbReference type="Gene3D" id="1.10.420.10">
    <property type="entry name" value="Peroxidase, domain 2"/>
    <property type="match status" value="1"/>
</dbReference>
<gene>
    <name evidence="10" type="ORF">THAOC_33855</name>
</gene>
<dbReference type="PRINTS" id="PR00458">
    <property type="entry name" value="PEROXIDASE"/>
</dbReference>
<dbReference type="Proteomes" id="UP000266841">
    <property type="component" value="Unassembled WGS sequence"/>
</dbReference>
<evidence type="ECO:0000256" key="6">
    <source>
        <dbReference type="RuleBase" id="RU004241"/>
    </source>
</evidence>
<feature type="compositionally biased region" description="Polar residues" evidence="7">
    <location>
        <begin position="144"/>
        <end position="162"/>
    </location>
</feature>
<evidence type="ECO:0000256" key="4">
    <source>
        <dbReference type="ARBA" id="ARBA00023002"/>
    </source>
</evidence>
<dbReference type="PRINTS" id="PR00459">
    <property type="entry name" value="ASPEROXIDASE"/>
</dbReference>
<reference evidence="10 11" key="1">
    <citation type="journal article" date="2012" name="Genome Biol.">
        <title>Genome and low-iron response of an oceanic diatom adapted to chronic iron limitation.</title>
        <authorList>
            <person name="Lommer M."/>
            <person name="Specht M."/>
            <person name="Roy A.S."/>
            <person name="Kraemer L."/>
            <person name="Andreson R."/>
            <person name="Gutowska M.A."/>
            <person name="Wolf J."/>
            <person name="Bergner S.V."/>
            <person name="Schilhabel M.B."/>
            <person name="Klostermeier U.C."/>
            <person name="Beiko R.G."/>
            <person name="Rosenstiel P."/>
            <person name="Hippler M."/>
            <person name="Laroche J."/>
        </authorList>
    </citation>
    <scope>NUCLEOTIDE SEQUENCE [LARGE SCALE GENOMIC DNA]</scope>
    <source>
        <strain evidence="10 11">CCMP1005</strain>
    </source>
</reference>
<evidence type="ECO:0000256" key="8">
    <source>
        <dbReference type="SAM" id="Phobius"/>
    </source>
</evidence>
<dbReference type="InterPro" id="IPR002016">
    <property type="entry name" value="Haem_peroxidase"/>
</dbReference>
<accession>K0R4F4</accession>
<feature type="region of interest" description="Disordered" evidence="7">
    <location>
        <begin position="79"/>
        <end position="169"/>
    </location>
</feature>
<keyword evidence="8" id="KW-0812">Transmembrane</keyword>
<keyword evidence="3" id="KW-0479">Metal-binding</keyword>
<sequence length="507" mass="57492">MDATHALQRMDLWALYQFLNRGANTTLKKDRDCRQRQTKKQAMNFSARIICIVGIVNSIRVFTSAVDLSRNRQDDEVRVLKGQSVSHRDDEIRRLRKRKKKKKKVAKSSKKKASDGPNRQPRPHHKYGVVERPNGTKRPLRPNGDTTETSNEARPNNGNRPNQDNDRPNSILLLEDKDEVEDLSCFTSGMYDELDADIAKISRGISNQKAKSHFLGGIVRLAAHDFMDFDRRSNIKLGPDGCIDDKHPSNAGLETIWCPSCEITKLHEEKYSHISRADYWIAASNAVIRQTSVNNSLDLKREFRWGRKDKEVCRGSGQRLPESTGCDQVEDVFLDRMGLGWKDAVALLGAHTLGRGDNTFSGHHGSWVSERQSQTFDKQYYEDLFIETWRPRNMGTKTQDWTTGAGSDRVMLNTDICLVFDIDSHIEHGTPCCTRTGICPDREASRRKCPMYKGGDSRRQAASAAREMLGGSVQSNNNTPFYDAFARAWGKATTIGRDDLKPLRDRC</sequence>
<dbReference type="GO" id="GO:0034599">
    <property type="term" value="P:cellular response to oxidative stress"/>
    <property type="evidence" value="ECO:0007669"/>
    <property type="project" value="InterPro"/>
</dbReference>
<keyword evidence="8" id="KW-1133">Transmembrane helix</keyword>
<organism evidence="10 11">
    <name type="scientific">Thalassiosira oceanica</name>
    <name type="common">Marine diatom</name>
    <dbReference type="NCBI Taxonomy" id="159749"/>
    <lineage>
        <taxon>Eukaryota</taxon>
        <taxon>Sar</taxon>
        <taxon>Stramenopiles</taxon>
        <taxon>Ochrophyta</taxon>
        <taxon>Bacillariophyta</taxon>
        <taxon>Coscinodiscophyceae</taxon>
        <taxon>Thalassiosirophycidae</taxon>
        <taxon>Thalassiosirales</taxon>
        <taxon>Thalassiosiraceae</taxon>
        <taxon>Thalassiosira</taxon>
    </lineage>
</organism>
<dbReference type="PANTHER" id="PTHR31356:SF36">
    <property type="entry name" value="L-ASCORBATE PEROXIDASE 3"/>
    <property type="match status" value="1"/>
</dbReference>
<evidence type="ECO:0000256" key="3">
    <source>
        <dbReference type="ARBA" id="ARBA00022723"/>
    </source>
</evidence>
<dbReference type="Gene3D" id="1.10.520.10">
    <property type="match status" value="1"/>
</dbReference>
<keyword evidence="1" id="KW-0575">Peroxidase</keyword>
<keyword evidence="4" id="KW-0560">Oxidoreductase</keyword>
<evidence type="ECO:0000256" key="2">
    <source>
        <dbReference type="ARBA" id="ARBA00022617"/>
    </source>
</evidence>
<dbReference type="PROSITE" id="PS50873">
    <property type="entry name" value="PEROXIDASE_4"/>
    <property type="match status" value="1"/>
</dbReference>